<keyword evidence="1" id="KW-0597">Phosphoprotein</keyword>
<dbReference type="PANTHER" id="PTHR32183:SF11">
    <property type="entry name" value="THIOL METHYLTRANSFERASE 2-RELATED"/>
    <property type="match status" value="1"/>
</dbReference>
<dbReference type="Gene3D" id="3.40.50.150">
    <property type="entry name" value="Vaccinia Virus protein VP39"/>
    <property type="match status" value="1"/>
</dbReference>
<dbReference type="PANTHER" id="PTHR32183">
    <property type="match status" value="1"/>
</dbReference>
<keyword evidence="6" id="KW-0732">Signal</keyword>
<dbReference type="AlphaFoldDB" id="A0A843VXU1"/>
<protein>
    <recommendedName>
        <fullName evidence="9">Thiol methyltransferase 2</fullName>
    </recommendedName>
</protein>
<dbReference type="OrthoDB" id="276151at2759"/>
<proteinExistence type="predicted"/>
<gene>
    <name evidence="7" type="ORF">Taro_033414</name>
</gene>
<feature type="compositionally biased region" description="Low complexity" evidence="5">
    <location>
        <begin position="446"/>
        <end position="460"/>
    </location>
</feature>
<reference evidence="7" key="1">
    <citation type="submission" date="2017-07" db="EMBL/GenBank/DDBJ databases">
        <title>Taro Niue Genome Assembly and Annotation.</title>
        <authorList>
            <person name="Atibalentja N."/>
            <person name="Keating K."/>
            <person name="Fields C.J."/>
        </authorList>
    </citation>
    <scope>NUCLEOTIDE SEQUENCE</scope>
    <source>
        <strain evidence="7">Niue_2</strain>
        <tissue evidence="7">Leaf</tissue>
    </source>
</reference>
<evidence type="ECO:0008006" key="9">
    <source>
        <dbReference type="Google" id="ProtNLM"/>
    </source>
</evidence>
<dbReference type="InterPro" id="IPR008854">
    <property type="entry name" value="TPMT"/>
</dbReference>
<evidence type="ECO:0000256" key="1">
    <source>
        <dbReference type="ARBA" id="ARBA00022553"/>
    </source>
</evidence>
<keyword evidence="8" id="KW-1185">Reference proteome</keyword>
<feature type="chain" id="PRO_5032389707" description="Thiol methyltransferase 2" evidence="6">
    <location>
        <begin position="23"/>
        <end position="460"/>
    </location>
</feature>
<dbReference type="EMBL" id="NMUH01002548">
    <property type="protein sequence ID" value="MQM00676.1"/>
    <property type="molecule type" value="Genomic_DNA"/>
</dbReference>
<dbReference type="CDD" id="cd02440">
    <property type="entry name" value="AdoMet_MTases"/>
    <property type="match status" value="1"/>
</dbReference>
<dbReference type="GO" id="GO:0032259">
    <property type="term" value="P:methylation"/>
    <property type="evidence" value="ECO:0007669"/>
    <property type="project" value="UniProtKB-KW"/>
</dbReference>
<evidence type="ECO:0000313" key="8">
    <source>
        <dbReference type="Proteomes" id="UP000652761"/>
    </source>
</evidence>
<evidence type="ECO:0000256" key="6">
    <source>
        <dbReference type="SAM" id="SignalP"/>
    </source>
</evidence>
<dbReference type="PROSITE" id="PS51585">
    <property type="entry name" value="SAM_MT_TPMT"/>
    <property type="match status" value="1"/>
</dbReference>
<dbReference type="Pfam" id="PF05724">
    <property type="entry name" value="TPMT"/>
    <property type="match status" value="1"/>
</dbReference>
<sequence length="460" mass="49688">MLLRSSLHRLLPLFHVALSASGLRRRGRPTPLCLPVVAAAARRMKSSPASGDCTENPGGSNPNVAKLQSLLADSSEGGWEKCWEEGFTPWDIGKPTPVILHLLQTGALPNGRALVPGCGSGHDVVAMACPERFVVGLDISESAIKKACKVGDYVGGPPYAVSVSGYKEVLNPVGFEAVSIVENDLSIEPRKERAVYVGFHLWRKDGRISGFSCSNNSSEMRRWGHVFLYLVSFIDELMCLVEPGEPEVAEAEHPVAICTASPVLLRQGLVARREPEQEALRPIKQRNRQIPIGDLPRRPRSRQVDVQQEPPLLRVGHPINLDARREIGGPLEAARSEVEPPQVVPDQAGPVEEVGSLEGRGRDASGTPRQQEEIGGYLAEAGVVLLDTTPVVGPHLNTIGQVDAGIPKASCSLAASGSGIREGRRERFLWRPAARGSGKEWQPEGRSSASLTRASSSWRM</sequence>
<dbReference type="GO" id="GO:0008757">
    <property type="term" value="F:S-adenosylmethionine-dependent methyltransferase activity"/>
    <property type="evidence" value="ECO:0007669"/>
    <property type="project" value="InterPro"/>
</dbReference>
<feature type="region of interest" description="Disordered" evidence="5">
    <location>
        <begin position="276"/>
        <end position="308"/>
    </location>
</feature>
<evidence type="ECO:0000313" key="7">
    <source>
        <dbReference type="EMBL" id="MQM00676.1"/>
    </source>
</evidence>
<comment type="caution">
    <text evidence="7">The sequence shown here is derived from an EMBL/GenBank/DDBJ whole genome shotgun (WGS) entry which is preliminary data.</text>
</comment>
<feature type="signal peptide" evidence="6">
    <location>
        <begin position="1"/>
        <end position="22"/>
    </location>
</feature>
<dbReference type="InterPro" id="IPR029063">
    <property type="entry name" value="SAM-dependent_MTases_sf"/>
</dbReference>
<keyword evidence="3" id="KW-0808">Transferase</keyword>
<evidence type="ECO:0000256" key="2">
    <source>
        <dbReference type="ARBA" id="ARBA00022603"/>
    </source>
</evidence>
<dbReference type="SUPFAM" id="SSF53335">
    <property type="entry name" value="S-adenosyl-L-methionine-dependent methyltransferases"/>
    <property type="match status" value="1"/>
</dbReference>
<evidence type="ECO:0000256" key="3">
    <source>
        <dbReference type="ARBA" id="ARBA00022679"/>
    </source>
</evidence>
<feature type="region of interest" description="Disordered" evidence="5">
    <location>
        <begin position="434"/>
        <end position="460"/>
    </location>
</feature>
<accession>A0A843VXU1</accession>
<feature type="region of interest" description="Disordered" evidence="5">
    <location>
        <begin position="333"/>
        <end position="370"/>
    </location>
</feature>
<evidence type="ECO:0000256" key="5">
    <source>
        <dbReference type="SAM" id="MobiDB-lite"/>
    </source>
</evidence>
<evidence type="ECO:0000256" key="4">
    <source>
        <dbReference type="ARBA" id="ARBA00022691"/>
    </source>
</evidence>
<name>A0A843VXU1_COLES</name>
<organism evidence="7 8">
    <name type="scientific">Colocasia esculenta</name>
    <name type="common">Wild taro</name>
    <name type="synonym">Arum esculentum</name>
    <dbReference type="NCBI Taxonomy" id="4460"/>
    <lineage>
        <taxon>Eukaryota</taxon>
        <taxon>Viridiplantae</taxon>
        <taxon>Streptophyta</taxon>
        <taxon>Embryophyta</taxon>
        <taxon>Tracheophyta</taxon>
        <taxon>Spermatophyta</taxon>
        <taxon>Magnoliopsida</taxon>
        <taxon>Liliopsida</taxon>
        <taxon>Araceae</taxon>
        <taxon>Aroideae</taxon>
        <taxon>Colocasieae</taxon>
        <taxon>Colocasia</taxon>
    </lineage>
</organism>
<dbReference type="Proteomes" id="UP000652761">
    <property type="component" value="Unassembled WGS sequence"/>
</dbReference>
<keyword evidence="4" id="KW-0949">S-adenosyl-L-methionine</keyword>
<keyword evidence="2" id="KW-0489">Methyltransferase</keyword>